<protein>
    <submittedName>
        <fullName evidence="2">Uncharacterized protein</fullName>
    </submittedName>
</protein>
<evidence type="ECO:0000313" key="2">
    <source>
        <dbReference type="EMBL" id="MEA5362055.1"/>
    </source>
</evidence>
<keyword evidence="1" id="KW-0472">Membrane</keyword>
<organism evidence="2 3">
    <name type="scientific">Amycolatopsis heterodermiae</name>
    <dbReference type="NCBI Taxonomy" id="3110235"/>
    <lineage>
        <taxon>Bacteria</taxon>
        <taxon>Bacillati</taxon>
        <taxon>Actinomycetota</taxon>
        <taxon>Actinomycetes</taxon>
        <taxon>Pseudonocardiales</taxon>
        <taxon>Pseudonocardiaceae</taxon>
        <taxon>Amycolatopsis</taxon>
    </lineage>
</organism>
<accession>A0ABU5R747</accession>
<feature type="transmembrane region" description="Helical" evidence="1">
    <location>
        <begin position="26"/>
        <end position="48"/>
    </location>
</feature>
<evidence type="ECO:0000313" key="3">
    <source>
        <dbReference type="Proteomes" id="UP001304298"/>
    </source>
</evidence>
<dbReference type="EMBL" id="JAYFSI010000004">
    <property type="protein sequence ID" value="MEA5362055.1"/>
    <property type="molecule type" value="Genomic_DNA"/>
</dbReference>
<gene>
    <name evidence="2" type="ORF">VA596_21145</name>
</gene>
<feature type="transmembrane region" description="Helical" evidence="1">
    <location>
        <begin position="155"/>
        <end position="178"/>
    </location>
</feature>
<name>A0ABU5R747_9PSEU</name>
<feature type="transmembrane region" description="Helical" evidence="1">
    <location>
        <begin position="122"/>
        <end position="143"/>
    </location>
</feature>
<reference evidence="2 3" key="1">
    <citation type="submission" date="2023-12" db="EMBL/GenBank/DDBJ databases">
        <title>Amycolatopsis sp. V23-08.</title>
        <authorList>
            <person name="Somphong A."/>
        </authorList>
    </citation>
    <scope>NUCLEOTIDE SEQUENCE [LARGE SCALE GENOMIC DNA]</scope>
    <source>
        <strain evidence="2 3">V23-08</strain>
    </source>
</reference>
<keyword evidence="3" id="KW-1185">Reference proteome</keyword>
<comment type="caution">
    <text evidence="2">The sequence shown here is derived from an EMBL/GenBank/DDBJ whole genome shotgun (WGS) entry which is preliminary data.</text>
</comment>
<sequence>MPPRPAPAEPQPIAAPQEPAAGPPRVLVPVLVAFAALLVLGACFLPLFRIEQHLSPQQTFFTPKLIFTETAWSSQVSAQGNETVEQPAAPVGIPLVIAVVVLGAGAVFGFSRWGRLGHRLAVVGASFAAGTTLTIGMSGYGWSSGLGDQTLDVSLGLGLWSVIAGVVVAVVAVVLGYLPARAPDDWADPALAYADTPTPPAGFALPTVEDADGVAITVLPPEPQEPPEPPGR</sequence>
<feature type="transmembrane region" description="Helical" evidence="1">
    <location>
        <begin position="91"/>
        <end position="110"/>
    </location>
</feature>
<evidence type="ECO:0000256" key="1">
    <source>
        <dbReference type="SAM" id="Phobius"/>
    </source>
</evidence>
<keyword evidence="1" id="KW-1133">Transmembrane helix</keyword>
<dbReference type="RefSeq" id="WP_323329528.1">
    <property type="nucleotide sequence ID" value="NZ_JAYFSI010000004.1"/>
</dbReference>
<dbReference type="Proteomes" id="UP001304298">
    <property type="component" value="Unassembled WGS sequence"/>
</dbReference>
<keyword evidence="1" id="KW-0812">Transmembrane</keyword>
<proteinExistence type="predicted"/>